<protein>
    <recommendedName>
        <fullName evidence="3">Membrane dipeptidase (Peptidase family M19)</fullName>
    </recommendedName>
</protein>
<dbReference type="InterPro" id="IPR032466">
    <property type="entry name" value="Metal_Hydrolase"/>
</dbReference>
<reference evidence="2" key="1">
    <citation type="submission" date="2017-06" db="EMBL/GenBank/DDBJ databases">
        <authorList>
            <person name="Varghese N."/>
            <person name="Submissions S."/>
        </authorList>
    </citation>
    <scope>NUCLEOTIDE SEQUENCE [LARGE SCALE GENOMIC DNA]</scope>
    <source>
        <strain evidence="2">NKM1</strain>
    </source>
</reference>
<dbReference type="SUPFAM" id="SSF51556">
    <property type="entry name" value="Metallo-dependent hydrolases"/>
    <property type="match status" value="1"/>
</dbReference>
<gene>
    <name evidence="1" type="ORF">SAMN06296052_108176</name>
</gene>
<dbReference type="Gene3D" id="3.20.20.140">
    <property type="entry name" value="Metal-dependent hydrolases"/>
    <property type="match status" value="1"/>
</dbReference>
<accession>A0A239FGA6</accession>
<dbReference type="Proteomes" id="UP000198432">
    <property type="component" value="Unassembled WGS sequence"/>
</dbReference>
<evidence type="ECO:0008006" key="3">
    <source>
        <dbReference type="Google" id="ProtNLM"/>
    </source>
</evidence>
<sequence length="493" mass="55823">MFQLPGEGRISCWDKVAVKVDDVLGNEVDSKSSLCQLAEGGSNLVCATLHPLEMAIAQRNLLYEASPLLGKYLQVGQLKRIASGETPYYELLQQEYQNLLRVQQNPDPATGGVKRIKVLRSFQDYNADDTETLHLIFNVEGGHAFYYGKNEHEDTSRILANLEGFVRHPDMPRLLYLTITHLSQNVFCNHAFGIKLFGKSEFIPRGNGLEESGKELILKCYTGLPYQVLVDIKHMSLKARKMLYDLRKEQGWEGIPLIASHIGVTGFSYQNMPIRKLKEHEGEGCVKVVYDKPEGYLPDTLFNPTSINLYDEDIMQVLLSCGLLGISFDERILGAEVKLHVGQKTFQKEFVSTAERELFHTAGYEAAEDDNDEEEAQESNSGIRVPFSLNTHELEELHMRHMVNNIFHIVKVGQQLDGVNPWKHICVGTDYDGFIHAVKFCPNASHFKDLPEKLKGAFEKYAPEAGIDMRDADEVVQNFLFRNAHDFLARHFA</sequence>
<evidence type="ECO:0000313" key="2">
    <source>
        <dbReference type="Proteomes" id="UP000198432"/>
    </source>
</evidence>
<organism evidence="1 2">
    <name type="scientific">Pontibacter ummariensis</name>
    <dbReference type="NCBI Taxonomy" id="1610492"/>
    <lineage>
        <taxon>Bacteria</taxon>
        <taxon>Pseudomonadati</taxon>
        <taxon>Bacteroidota</taxon>
        <taxon>Cytophagia</taxon>
        <taxon>Cytophagales</taxon>
        <taxon>Hymenobacteraceae</taxon>
        <taxon>Pontibacter</taxon>
    </lineage>
</organism>
<keyword evidence="2" id="KW-1185">Reference proteome</keyword>
<name>A0A239FGA6_9BACT</name>
<dbReference type="AlphaFoldDB" id="A0A239FGA6"/>
<dbReference type="OrthoDB" id="611177at2"/>
<dbReference type="EMBL" id="FZOQ01000008">
    <property type="protein sequence ID" value="SNS55959.1"/>
    <property type="molecule type" value="Genomic_DNA"/>
</dbReference>
<proteinExistence type="predicted"/>
<dbReference type="RefSeq" id="WP_089319243.1">
    <property type="nucleotide sequence ID" value="NZ_FZOQ01000008.1"/>
</dbReference>
<evidence type="ECO:0000313" key="1">
    <source>
        <dbReference type="EMBL" id="SNS55959.1"/>
    </source>
</evidence>